<sequence>MRRIWVTLGVVRSSLIGSIGPPPPPGIAGPLRTRRGGGREPSGGDRAPVLGPMCPLVCGTLIPQRRGSSRFQGNLERGMRGSVGPEQVRSTMPLILEGREEGPVSGSPPSWSSLSHSWGRPSAAVRPSAP</sequence>
<accession>A0A7J7V0S8</accession>
<feature type="region of interest" description="Disordered" evidence="1">
    <location>
        <begin position="93"/>
        <end position="130"/>
    </location>
</feature>
<organism evidence="2 3">
    <name type="scientific">Pipistrellus kuhlii</name>
    <name type="common">Kuhl's pipistrelle</name>
    <dbReference type="NCBI Taxonomy" id="59472"/>
    <lineage>
        <taxon>Eukaryota</taxon>
        <taxon>Metazoa</taxon>
        <taxon>Chordata</taxon>
        <taxon>Craniata</taxon>
        <taxon>Vertebrata</taxon>
        <taxon>Euteleostomi</taxon>
        <taxon>Mammalia</taxon>
        <taxon>Eutheria</taxon>
        <taxon>Laurasiatheria</taxon>
        <taxon>Chiroptera</taxon>
        <taxon>Yangochiroptera</taxon>
        <taxon>Vespertilionidae</taxon>
        <taxon>Pipistrellus</taxon>
    </lineage>
</organism>
<comment type="caution">
    <text evidence="2">The sequence shown here is derived from an EMBL/GenBank/DDBJ whole genome shotgun (WGS) entry which is preliminary data.</text>
</comment>
<feature type="region of interest" description="Disordered" evidence="1">
    <location>
        <begin position="21"/>
        <end position="50"/>
    </location>
</feature>
<evidence type="ECO:0000313" key="2">
    <source>
        <dbReference type="EMBL" id="KAF6318678.1"/>
    </source>
</evidence>
<evidence type="ECO:0000256" key="1">
    <source>
        <dbReference type="SAM" id="MobiDB-lite"/>
    </source>
</evidence>
<evidence type="ECO:0000313" key="3">
    <source>
        <dbReference type="Proteomes" id="UP000558488"/>
    </source>
</evidence>
<reference evidence="2 3" key="1">
    <citation type="journal article" date="2020" name="Nature">
        <title>Six reference-quality genomes reveal evolution of bat adaptations.</title>
        <authorList>
            <person name="Jebb D."/>
            <person name="Huang Z."/>
            <person name="Pippel M."/>
            <person name="Hughes G.M."/>
            <person name="Lavrichenko K."/>
            <person name="Devanna P."/>
            <person name="Winkler S."/>
            <person name="Jermiin L.S."/>
            <person name="Skirmuntt E.C."/>
            <person name="Katzourakis A."/>
            <person name="Burkitt-Gray L."/>
            <person name="Ray D.A."/>
            <person name="Sullivan K.A.M."/>
            <person name="Roscito J.G."/>
            <person name="Kirilenko B.M."/>
            <person name="Davalos L.M."/>
            <person name="Corthals A.P."/>
            <person name="Power M.L."/>
            <person name="Jones G."/>
            <person name="Ransome R.D."/>
            <person name="Dechmann D.K.N."/>
            <person name="Locatelli A.G."/>
            <person name="Puechmaille S.J."/>
            <person name="Fedrigo O."/>
            <person name="Jarvis E.D."/>
            <person name="Hiller M."/>
            <person name="Vernes S.C."/>
            <person name="Myers E.W."/>
            <person name="Teeling E.C."/>
        </authorList>
    </citation>
    <scope>NUCLEOTIDE SEQUENCE [LARGE SCALE GENOMIC DNA]</scope>
    <source>
        <strain evidence="2">MPipKuh1</strain>
        <tissue evidence="2">Flight muscle</tissue>
    </source>
</reference>
<gene>
    <name evidence="2" type="ORF">mPipKuh1_008660</name>
</gene>
<dbReference type="EMBL" id="JACAGB010000017">
    <property type="protein sequence ID" value="KAF6318678.1"/>
    <property type="molecule type" value="Genomic_DNA"/>
</dbReference>
<feature type="compositionally biased region" description="Low complexity" evidence="1">
    <location>
        <begin position="103"/>
        <end position="122"/>
    </location>
</feature>
<dbReference type="AlphaFoldDB" id="A0A7J7V0S8"/>
<name>A0A7J7V0S8_PIPKU</name>
<keyword evidence="3" id="KW-1185">Reference proteome</keyword>
<proteinExistence type="predicted"/>
<dbReference type="Proteomes" id="UP000558488">
    <property type="component" value="Unassembled WGS sequence"/>
</dbReference>
<protein>
    <submittedName>
        <fullName evidence="2">Uncharacterized protein</fullName>
    </submittedName>
</protein>